<gene>
    <name evidence="1" type="ORF">QEZ40_001747</name>
</gene>
<name>A0ABT7GU07_9ACTN</name>
<proteinExistence type="predicted"/>
<evidence type="ECO:0000313" key="1">
    <source>
        <dbReference type="EMBL" id="MDK9497094.1"/>
    </source>
</evidence>
<keyword evidence="2" id="KW-1185">Reference proteome</keyword>
<sequence length="119" mass="13113">MRTRDLRFGLYADEQGLAWVRELVGEAVGCRSARIAGETLSTDTLPHSGMQTADLYDHLAEQWAAEHPGESGGARRLVELRVHVTCSLRTWRAVRKAVLAAMCPAGTAPHVCRVPWMAM</sequence>
<dbReference type="RefSeq" id="WP_285342943.1">
    <property type="nucleotide sequence ID" value="NZ_JASITI010000017.1"/>
</dbReference>
<dbReference type="EMBL" id="JASITI010000017">
    <property type="protein sequence ID" value="MDK9497094.1"/>
    <property type="molecule type" value="Genomic_DNA"/>
</dbReference>
<dbReference type="Proteomes" id="UP001223390">
    <property type="component" value="Unassembled WGS sequence"/>
</dbReference>
<evidence type="ECO:0000313" key="2">
    <source>
        <dbReference type="Proteomes" id="UP001223390"/>
    </source>
</evidence>
<protein>
    <submittedName>
        <fullName evidence="1">Uncharacterized protein</fullName>
    </submittedName>
</protein>
<accession>A0ABT7GU07</accession>
<reference evidence="1 2" key="1">
    <citation type="submission" date="2023-05" db="EMBL/GenBank/DDBJ databases">
        <title>Sequencing and Assembly of Streptomyces sp. NP73.</title>
        <authorList>
            <person name="Konwar A.N."/>
            <person name="Saikia K."/>
            <person name="Thakur D."/>
        </authorList>
    </citation>
    <scope>NUCLEOTIDE SEQUENCE [LARGE SCALE GENOMIC DNA]</scope>
    <source>
        <strain evidence="1 2">NP73</strain>
    </source>
</reference>
<organism evidence="1 2">
    <name type="scientific">Streptomyces katrae</name>
    <dbReference type="NCBI Taxonomy" id="68223"/>
    <lineage>
        <taxon>Bacteria</taxon>
        <taxon>Bacillati</taxon>
        <taxon>Actinomycetota</taxon>
        <taxon>Actinomycetes</taxon>
        <taxon>Kitasatosporales</taxon>
        <taxon>Streptomycetaceae</taxon>
        <taxon>Streptomyces</taxon>
    </lineage>
</organism>
<comment type="caution">
    <text evidence="1">The sequence shown here is derived from an EMBL/GenBank/DDBJ whole genome shotgun (WGS) entry which is preliminary data.</text>
</comment>